<evidence type="ECO:0000256" key="12">
    <source>
        <dbReference type="ARBA" id="ARBA00023163"/>
    </source>
</evidence>
<comment type="function">
    <text evidence="1">Histone methyltransferase that trimethylates histone H3 'Lys-36' forming H3K36me3. Involved in transcription elongation as well as in transcription repression.</text>
</comment>
<feature type="region of interest" description="Disordered" evidence="16">
    <location>
        <begin position="1"/>
        <end position="111"/>
    </location>
</feature>
<feature type="domain" description="AWS" evidence="20">
    <location>
        <begin position="155"/>
        <end position="210"/>
    </location>
</feature>
<dbReference type="InterPro" id="IPR044437">
    <property type="entry name" value="SETD2/Set2_SET"/>
</dbReference>
<evidence type="ECO:0000256" key="2">
    <source>
        <dbReference type="ARBA" id="ARBA00004123"/>
    </source>
</evidence>
<evidence type="ECO:0000256" key="1">
    <source>
        <dbReference type="ARBA" id="ARBA00003901"/>
    </source>
</evidence>
<feature type="domain" description="Post-SET" evidence="19">
    <location>
        <begin position="336"/>
        <end position="352"/>
    </location>
</feature>
<evidence type="ECO:0000256" key="16">
    <source>
        <dbReference type="SAM" id="MobiDB-lite"/>
    </source>
</evidence>
<evidence type="ECO:0000256" key="15">
    <source>
        <dbReference type="ARBA" id="ARBA00047545"/>
    </source>
</evidence>
<dbReference type="GO" id="GO:0032259">
    <property type="term" value="P:methylation"/>
    <property type="evidence" value="ECO:0007669"/>
    <property type="project" value="UniProtKB-KW"/>
</dbReference>
<dbReference type="GO" id="GO:0140955">
    <property type="term" value="F:histone H3K36 trimethyltransferase activity"/>
    <property type="evidence" value="ECO:0007669"/>
    <property type="project" value="UniProtKB-EC"/>
</dbReference>
<dbReference type="FunFam" id="1.10.1740.100:FF:000002">
    <property type="entry name" value="Histone-lysine N-methyltransferase"/>
    <property type="match status" value="1"/>
</dbReference>
<dbReference type="CDD" id="cd19172">
    <property type="entry name" value="SET_SETD2"/>
    <property type="match status" value="1"/>
</dbReference>
<feature type="compositionally biased region" description="Polar residues" evidence="16">
    <location>
        <begin position="796"/>
        <end position="810"/>
    </location>
</feature>
<evidence type="ECO:0000256" key="8">
    <source>
        <dbReference type="ARBA" id="ARBA00022603"/>
    </source>
</evidence>
<feature type="compositionally biased region" description="Pro residues" evidence="16">
    <location>
        <begin position="1085"/>
        <end position="1094"/>
    </location>
</feature>
<dbReference type="Pfam" id="PF08236">
    <property type="entry name" value="SRI"/>
    <property type="match status" value="1"/>
</dbReference>
<accession>U1GN05</accession>
<evidence type="ECO:0000256" key="13">
    <source>
        <dbReference type="ARBA" id="ARBA00023242"/>
    </source>
</evidence>
<dbReference type="RefSeq" id="XP_007800636.1">
    <property type="nucleotide sequence ID" value="XM_007802445.1"/>
</dbReference>
<dbReference type="SMART" id="SM00508">
    <property type="entry name" value="PostSET"/>
    <property type="match status" value="1"/>
</dbReference>
<dbReference type="PROSITE" id="PS50280">
    <property type="entry name" value="SET"/>
    <property type="match status" value="1"/>
</dbReference>
<dbReference type="GO" id="GO:0006355">
    <property type="term" value="P:regulation of DNA-templated transcription"/>
    <property type="evidence" value="ECO:0007669"/>
    <property type="project" value="InterPro"/>
</dbReference>
<gene>
    <name evidence="21" type="ORF">EPUS_00886</name>
</gene>
<evidence type="ECO:0000259" key="17">
    <source>
        <dbReference type="PROSITE" id="PS50020"/>
    </source>
</evidence>
<feature type="region of interest" description="Disordered" evidence="16">
    <location>
        <begin position="531"/>
        <end position="610"/>
    </location>
</feature>
<dbReference type="EC" id="2.1.1.359" evidence="4"/>
<dbReference type="Pfam" id="PF17907">
    <property type="entry name" value="AWS"/>
    <property type="match status" value="1"/>
</dbReference>
<feature type="compositionally biased region" description="Basic and acidic residues" evidence="16">
    <location>
        <begin position="779"/>
        <end position="795"/>
    </location>
</feature>
<feature type="compositionally biased region" description="Basic and acidic residues" evidence="16">
    <location>
        <begin position="549"/>
        <end position="559"/>
    </location>
</feature>
<feature type="compositionally biased region" description="Pro residues" evidence="16">
    <location>
        <begin position="989"/>
        <end position="1005"/>
    </location>
</feature>
<dbReference type="InterPro" id="IPR036020">
    <property type="entry name" value="WW_dom_sf"/>
</dbReference>
<feature type="compositionally biased region" description="Basic and acidic residues" evidence="16">
    <location>
        <begin position="914"/>
        <end position="934"/>
    </location>
</feature>
<dbReference type="InterPro" id="IPR017923">
    <property type="entry name" value="TFIIS_N"/>
</dbReference>
<dbReference type="Gene3D" id="2.20.70.10">
    <property type="match status" value="1"/>
</dbReference>
<keyword evidence="22" id="KW-1185">Reference proteome</keyword>
<dbReference type="HOGENOM" id="CLU_008492_0_1_1"/>
<keyword evidence="9" id="KW-0808">Transferase</keyword>
<evidence type="ECO:0000256" key="5">
    <source>
        <dbReference type="ARBA" id="ARBA00018028"/>
    </source>
</evidence>
<protein>
    <recommendedName>
        <fullName evidence="5">Histone-lysine N-methyltransferase, H3 lysine-36 specific</fullName>
        <ecNumber evidence="4">2.1.1.359</ecNumber>
    </recommendedName>
    <alternativeName>
        <fullName evidence="14">SET domain-containing protein 2</fullName>
    </alternativeName>
</protein>
<evidence type="ECO:0000256" key="10">
    <source>
        <dbReference type="ARBA" id="ARBA00022691"/>
    </source>
</evidence>
<dbReference type="OMA" id="CINAETF"/>
<dbReference type="PROSITE" id="PS01159">
    <property type="entry name" value="WW_DOMAIN_1"/>
    <property type="match status" value="1"/>
</dbReference>
<dbReference type="InterPro" id="IPR046341">
    <property type="entry name" value="SET_dom_sf"/>
</dbReference>
<evidence type="ECO:0000259" key="20">
    <source>
        <dbReference type="PROSITE" id="PS51215"/>
    </source>
</evidence>
<dbReference type="InterPro" id="IPR001214">
    <property type="entry name" value="SET_dom"/>
</dbReference>
<evidence type="ECO:0000256" key="14">
    <source>
        <dbReference type="ARBA" id="ARBA00030091"/>
    </source>
</evidence>
<feature type="domain" description="WW" evidence="17">
    <location>
        <begin position="604"/>
        <end position="635"/>
    </location>
</feature>
<evidence type="ECO:0000256" key="7">
    <source>
        <dbReference type="ARBA" id="ARBA00022491"/>
    </source>
</evidence>
<sequence length="1136" mass="125947">MALPSESSPKAEAVDEDTIVVKQEPSLSASREPEMSLLRTGTIKDEHADSASNSPSLLPTKLKSSRSSSSTSIKSRATSESSVDKKDIKDKVGGEISQKMETAQPPKIARSAPNKVVSRVAPLYDALPDATMEAKSSFTVIESCTYSNKFLGYTEHAMECDCSEEWNSSTKRNYACGEDSDCINRATKMECVGDCGCGSDCQNQRFQQRQYAKVSVIQTEKKGYGLRADANIRAGGFIWEYVGEVINEPQFRRRMVQYDDEGIKHFYFMSLSKGEFVDATKKGNLGRFCNHSCNPNCYVDKWVVGDKLRMGIFAEKNIKAGEELVFNYNVDRYGANPQPCYCGEPNCTGFIGGKTQTERATKLSAATIEALGIDDADGWDTTVAKKPRKKKTGEDDEDYVESVEAKSLDADGVTKVMAALMQCKEKWIAVKLLERVQRCEDEQVRNRVVKMHGYQILNSQLAAWKDDANVVLQILDILDQFPRLTRNKIIDSKIETTLQTFARNDDERVAAQSARLLDEWSKLEVAYRIPRKKRDPTETSTSVKPEPNQYERRESTQERKRSRSRSKSRSPPRGPSVASAPSGPRSSLLQRNNFYPRPRPPPFNPLPRGWQQAVADGRTYYYSSEGKTQWTRPTAAAAQPPPPPKAPSNQDVLKSIIDNIVTAKEKEREAKNATPDTPQAVVKEKKDKKAEKWRSYDEDKKKKLYKTALHPSISYIMNKYKSKLPRDDLKRFAKEIADKLANSDFKSGRVEDPTKIDEKHEKKVKKYCKEFFDKAAYKHRKLEKERAARKQKPETSKQNGTAADETSSPVLNLDASPDIKREGNSDDDDVKMSEDDDETPTPPTPSAALNGSGSKRKRDGGDEEEFKADSDISKSPIKRMKSESPCAQTPPPAPTMDTSLMHTGHSSPAGRNGDISKRKREDDDDEYCKARTDISRSPAKRIRSDSPPTSIAATNGNHHKRGRDEDAEEGNNARSDASKSPAKRLKSDSPPPPPPPPPPGPPVDTPPMQSQGASPSETTNPFHADTSFAEKTMADVLAEAQQDPGDGDDVGDLSLQDANDSGARSLARAGARVGVDDEDDLSNGPSPPGSPPHFPIDYDNKVASSSRPWPDELTIESTSRSPEKRSPRPDAITAHL</sequence>
<dbReference type="PROSITE" id="PS51568">
    <property type="entry name" value="SAM_MT43_SET2_1"/>
    <property type="match status" value="1"/>
</dbReference>
<evidence type="ECO:0000259" key="19">
    <source>
        <dbReference type="PROSITE" id="PS50868"/>
    </source>
</evidence>
<feature type="compositionally biased region" description="Basic and acidic residues" evidence="16">
    <location>
        <begin position="682"/>
        <end position="696"/>
    </location>
</feature>
<feature type="domain" description="SET" evidence="18">
    <location>
        <begin position="212"/>
        <end position="329"/>
    </location>
</feature>
<dbReference type="GO" id="GO:0005634">
    <property type="term" value="C:nucleus"/>
    <property type="evidence" value="ECO:0007669"/>
    <property type="project" value="UniProtKB-SubCell"/>
</dbReference>
<organism evidence="21 22">
    <name type="scientific">Endocarpon pusillum (strain Z07020 / HMAS-L-300199)</name>
    <name type="common">Lichen-forming fungus</name>
    <dbReference type="NCBI Taxonomy" id="1263415"/>
    <lineage>
        <taxon>Eukaryota</taxon>
        <taxon>Fungi</taxon>
        <taxon>Dikarya</taxon>
        <taxon>Ascomycota</taxon>
        <taxon>Pezizomycotina</taxon>
        <taxon>Eurotiomycetes</taxon>
        <taxon>Chaetothyriomycetidae</taxon>
        <taxon>Verrucariales</taxon>
        <taxon>Verrucariaceae</taxon>
        <taxon>Endocarpon</taxon>
    </lineage>
</organism>
<dbReference type="PROSITE" id="PS50868">
    <property type="entry name" value="POST_SET"/>
    <property type="match status" value="1"/>
</dbReference>
<comment type="catalytic activity">
    <reaction evidence="15">
        <text>L-lysyl(36)-[histone H3] + 3 S-adenosyl-L-methionine = N(6),N(6),N(6)-trimethyl-L-lysyl(36)-[histone H3] + 3 S-adenosyl-L-homocysteine + 3 H(+)</text>
        <dbReference type="Rhea" id="RHEA:60324"/>
        <dbReference type="Rhea" id="RHEA-COMP:9785"/>
        <dbReference type="Rhea" id="RHEA-COMP:15536"/>
        <dbReference type="ChEBI" id="CHEBI:15378"/>
        <dbReference type="ChEBI" id="CHEBI:29969"/>
        <dbReference type="ChEBI" id="CHEBI:57856"/>
        <dbReference type="ChEBI" id="CHEBI:59789"/>
        <dbReference type="ChEBI" id="CHEBI:61961"/>
        <dbReference type="EC" id="2.1.1.359"/>
    </reaction>
</comment>
<feature type="region of interest" description="Disordered" evidence="16">
    <location>
        <begin position="779"/>
        <end position="1136"/>
    </location>
</feature>
<evidence type="ECO:0000256" key="9">
    <source>
        <dbReference type="ARBA" id="ARBA00022679"/>
    </source>
</evidence>
<evidence type="ECO:0000259" key="18">
    <source>
        <dbReference type="PROSITE" id="PS50280"/>
    </source>
</evidence>
<keyword evidence="11" id="KW-0805">Transcription regulation</keyword>
<name>U1GN05_ENDPU</name>
<dbReference type="SMART" id="SM00317">
    <property type="entry name" value="SET"/>
    <property type="match status" value="1"/>
</dbReference>
<dbReference type="SUPFAM" id="SSF51045">
    <property type="entry name" value="WW domain"/>
    <property type="match status" value="1"/>
</dbReference>
<dbReference type="InterPro" id="IPR013257">
    <property type="entry name" value="SRI"/>
</dbReference>
<keyword evidence="12" id="KW-0804">Transcription</keyword>
<feature type="compositionally biased region" description="Polar residues" evidence="16">
    <location>
        <begin position="896"/>
        <end position="906"/>
    </location>
</feature>
<comment type="subcellular location">
    <subcellularLocation>
        <location evidence="3">Chromosome</location>
    </subcellularLocation>
    <subcellularLocation>
        <location evidence="2">Nucleus</location>
    </subcellularLocation>
</comment>
<dbReference type="Gene3D" id="1.10.1740.100">
    <property type="entry name" value="Set2, Rpb1 interacting domain"/>
    <property type="match status" value="1"/>
</dbReference>
<feature type="compositionally biased region" description="Polar residues" evidence="16">
    <location>
        <begin position="1008"/>
        <end position="1021"/>
    </location>
</feature>
<evidence type="ECO:0000256" key="4">
    <source>
        <dbReference type="ARBA" id="ARBA00012178"/>
    </source>
</evidence>
<feature type="compositionally biased region" description="Low complexity" evidence="16">
    <location>
        <begin position="52"/>
        <end position="81"/>
    </location>
</feature>
<dbReference type="Pfam" id="PF08711">
    <property type="entry name" value="Med26"/>
    <property type="match status" value="1"/>
</dbReference>
<dbReference type="PROSITE" id="PS51215">
    <property type="entry name" value="AWS"/>
    <property type="match status" value="1"/>
</dbReference>
<feature type="region of interest" description="Disordered" evidence="16">
    <location>
        <begin position="665"/>
        <end position="696"/>
    </location>
</feature>
<dbReference type="eggNOG" id="KOG4442">
    <property type="taxonomic scope" value="Eukaryota"/>
</dbReference>
<dbReference type="InterPro" id="IPR038190">
    <property type="entry name" value="SRI_sf"/>
</dbReference>
<dbReference type="SUPFAM" id="SSF82199">
    <property type="entry name" value="SET domain"/>
    <property type="match status" value="1"/>
</dbReference>
<dbReference type="OrthoDB" id="422362at2759"/>
<proteinExistence type="predicted"/>
<evidence type="ECO:0000256" key="11">
    <source>
        <dbReference type="ARBA" id="ARBA00023015"/>
    </source>
</evidence>
<evidence type="ECO:0000256" key="6">
    <source>
        <dbReference type="ARBA" id="ARBA00022454"/>
    </source>
</evidence>
<feature type="compositionally biased region" description="Acidic residues" evidence="16">
    <location>
        <begin position="825"/>
        <end position="839"/>
    </location>
</feature>
<feature type="compositionally biased region" description="Polar residues" evidence="16">
    <location>
        <begin position="946"/>
        <end position="956"/>
    </location>
</feature>
<dbReference type="PANTHER" id="PTHR22884">
    <property type="entry name" value="SET DOMAIN PROTEINS"/>
    <property type="match status" value="1"/>
</dbReference>
<dbReference type="Proteomes" id="UP000019373">
    <property type="component" value="Unassembled WGS sequence"/>
</dbReference>
<keyword evidence="6" id="KW-0158">Chromosome</keyword>
<dbReference type="FunFam" id="2.170.270.10:FF:000033">
    <property type="entry name" value="Histone-lysine N-methyltransferase"/>
    <property type="match status" value="1"/>
</dbReference>
<dbReference type="InterPro" id="IPR050777">
    <property type="entry name" value="SET2_Histone-Lys_MeTrsfase"/>
</dbReference>
<dbReference type="AlphaFoldDB" id="U1GN05"/>
<dbReference type="InterPro" id="IPR025788">
    <property type="entry name" value="Set2_fungi"/>
</dbReference>
<reference evidence="22" key="1">
    <citation type="journal article" date="2014" name="BMC Genomics">
        <title>Genome characteristics reveal the impact of lichenization on lichen-forming fungus Endocarpon pusillum Hedwig (Verrucariales, Ascomycota).</title>
        <authorList>
            <person name="Wang Y.-Y."/>
            <person name="Liu B."/>
            <person name="Zhang X.-Y."/>
            <person name="Zhou Q.-M."/>
            <person name="Zhang T."/>
            <person name="Li H."/>
            <person name="Yu Y.-F."/>
            <person name="Zhang X.-L."/>
            <person name="Hao X.-Y."/>
            <person name="Wang M."/>
            <person name="Wang L."/>
            <person name="Wei J.-C."/>
        </authorList>
    </citation>
    <scope>NUCLEOTIDE SEQUENCE [LARGE SCALE GENOMIC DNA]</scope>
    <source>
        <strain evidence="22">Z07020 / HMAS-L-300199</strain>
    </source>
</reference>
<keyword evidence="7" id="KW-0678">Repressor</keyword>
<feature type="compositionally biased region" description="Basic and acidic residues" evidence="16">
    <location>
        <begin position="746"/>
        <end position="761"/>
    </location>
</feature>
<evidence type="ECO:0000313" key="22">
    <source>
        <dbReference type="Proteomes" id="UP000019373"/>
    </source>
</evidence>
<dbReference type="GO" id="GO:0005694">
    <property type="term" value="C:chromosome"/>
    <property type="evidence" value="ECO:0007669"/>
    <property type="project" value="UniProtKB-SubCell"/>
</dbReference>
<dbReference type="PROSITE" id="PS50020">
    <property type="entry name" value="WW_DOMAIN_2"/>
    <property type="match status" value="1"/>
</dbReference>
<dbReference type="SMART" id="SM00570">
    <property type="entry name" value="AWS"/>
    <property type="match status" value="1"/>
</dbReference>
<feature type="compositionally biased region" description="Basic and acidic residues" evidence="16">
    <location>
        <begin position="82"/>
        <end position="93"/>
    </location>
</feature>
<dbReference type="InterPro" id="IPR001202">
    <property type="entry name" value="WW_dom"/>
</dbReference>
<dbReference type="EMBL" id="KE720941">
    <property type="protein sequence ID" value="ERF73633.1"/>
    <property type="molecule type" value="Genomic_DNA"/>
</dbReference>
<feature type="region of interest" description="Disordered" evidence="16">
    <location>
        <begin position="631"/>
        <end position="652"/>
    </location>
</feature>
<keyword evidence="13" id="KW-0539">Nucleus</keyword>
<feature type="region of interest" description="Disordered" evidence="16">
    <location>
        <begin position="742"/>
        <end position="761"/>
    </location>
</feature>
<keyword evidence="10" id="KW-0949">S-adenosyl-L-methionine</keyword>
<dbReference type="InterPro" id="IPR006560">
    <property type="entry name" value="AWS_dom"/>
</dbReference>
<dbReference type="GeneID" id="19235946"/>
<dbReference type="Pfam" id="PF00856">
    <property type="entry name" value="SET"/>
    <property type="match status" value="1"/>
</dbReference>
<keyword evidence="8" id="KW-0489">Methyltransferase</keyword>
<feature type="compositionally biased region" description="Basic residues" evidence="16">
    <location>
        <begin position="560"/>
        <end position="570"/>
    </location>
</feature>
<feature type="compositionally biased region" description="Low complexity" evidence="16">
    <location>
        <begin position="1052"/>
        <end position="1073"/>
    </location>
</feature>
<dbReference type="InterPro" id="IPR003616">
    <property type="entry name" value="Post-SET_dom"/>
</dbReference>
<dbReference type="Gene3D" id="2.170.270.10">
    <property type="entry name" value="SET domain"/>
    <property type="match status" value="1"/>
</dbReference>
<evidence type="ECO:0000256" key="3">
    <source>
        <dbReference type="ARBA" id="ARBA00004286"/>
    </source>
</evidence>
<evidence type="ECO:0000313" key="21">
    <source>
        <dbReference type="EMBL" id="ERF73633.1"/>
    </source>
</evidence>